<name>A0A507ARM3_9PEZI</name>
<proteinExistence type="predicted"/>
<reference evidence="7 8" key="1">
    <citation type="submission" date="2019-06" db="EMBL/GenBank/DDBJ databases">
        <title>Draft genome sequence of the filamentous fungus Phialemoniopsis curvata isolated from diesel fuel.</title>
        <authorList>
            <person name="Varaljay V.A."/>
            <person name="Lyon W.J."/>
            <person name="Crouch A.L."/>
            <person name="Drake C.E."/>
            <person name="Hollomon J.M."/>
            <person name="Nadeau L.J."/>
            <person name="Nunn H.S."/>
            <person name="Stevenson B.S."/>
            <person name="Bojanowski C.L."/>
            <person name="Crookes-Goodson W.J."/>
        </authorList>
    </citation>
    <scope>NUCLEOTIDE SEQUENCE [LARGE SCALE GENOMIC DNA]</scope>
    <source>
        <strain evidence="7 8">D216</strain>
    </source>
</reference>
<dbReference type="PANTHER" id="PTHR23507">
    <property type="entry name" value="ZGC:174356"/>
    <property type="match status" value="1"/>
</dbReference>
<sequence>MPDEQSAILEGEAVETDRLLQGTEQEPSPRTNMYTDPNFWIFVFSTVMISVGANSFFLAVPRLSKNVICCSYFEHICKSGFTLIPEKQCNTELVMDTLASVRFTYFTIQPAVAIIALLVWCPVVAFHCLRLRSVLILAQCGAIIAEVPQAYIFWSNGSLDLRWIWASPLLSALLGGGGMTYMVLRDCALRQMFGEGHFFSAQLLLGASANTAAFLGLPAASWVMQTFGEWYCLFMSFVTSILGCGALFFLSPLPEVDKPQSFKATFSFDLRTLIRTLIQTLTSIPVLSIPVFSIPAAFDYLAVYEYTVQYIPHRFKSTTPDAGWVITGAKLLPALATIPVACCAKDCSINVQLTMAAGLLLWQGMFSAMLAWSDSLALFGVMLAAASLGSLLPHFARALISSTSKSTQRTGIFVADQVAGLLFKLLSSLVMKNIIYDGNRTEPKQPGRPYFATAIVNIAALIGLCIIWGIHVRREHEHPQATSEPDPSHYEVAGASSDADI</sequence>
<keyword evidence="2 6" id="KW-0812">Transmembrane</keyword>
<dbReference type="GO" id="GO:0022857">
    <property type="term" value="F:transmembrane transporter activity"/>
    <property type="evidence" value="ECO:0007669"/>
    <property type="project" value="TreeGrafter"/>
</dbReference>
<dbReference type="GO" id="GO:0016020">
    <property type="term" value="C:membrane"/>
    <property type="evidence" value="ECO:0007669"/>
    <property type="project" value="UniProtKB-SubCell"/>
</dbReference>
<evidence type="ECO:0000256" key="4">
    <source>
        <dbReference type="ARBA" id="ARBA00023136"/>
    </source>
</evidence>
<feature type="transmembrane region" description="Helical" evidence="6">
    <location>
        <begin position="272"/>
        <end position="298"/>
    </location>
</feature>
<dbReference type="InParanoid" id="A0A507ARM3"/>
<organism evidence="7 8">
    <name type="scientific">Thyridium curvatum</name>
    <dbReference type="NCBI Taxonomy" id="1093900"/>
    <lineage>
        <taxon>Eukaryota</taxon>
        <taxon>Fungi</taxon>
        <taxon>Dikarya</taxon>
        <taxon>Ascomycota</taxon>
        <taxon>Pezizomycotina</taxon>
        <taxon>Sordariomycetes</taxon>
        <taxon>Sordariomycetidae</taxon>
        <taxon>Thyridiales</taxon>
        <taxon>Thyridiaceae</taxon>
        <taxon>Thyridium</taxon>
    </lineage>
</organism>
<evidence type="ECO:0000313" key="7">
    <source>
        <dbReference type="EMBL" id="TPX12652.1"/>
    </source>
</evidence>
<evidence type="ECO:0000256" key="1">
    <source>
        <dbReference type="ARBA" id="ARBA00004141"/>
    </source>
</evidence>
<evidence type="ECO:0000256" key="2">
    <source>
        <dbReference type="ARBA" id="ARBA00022692"/>
    </source>
</evidence>
<feature type="transmembrane region" description="Helical" evidence="6">
    <location>
        <begin position="353"/>
        <end position="372"/>
    </location>
</feature>
<evidence type="ECO:0000256" key="6">
    <source>
        <dbReference type="SAM" id="Phobius"/>
    </source>
</evidence>
<comment type="caution">
    <text evidence="7">The sequence shown here is derived from an EMBL/GenBank/DDBJ whole genome shotgun (WGS) entry which is preliminary data.</text>
</comment>
<dbReference type="SUPFAM" id="SSF103473">
    <property type="entry name" value="MFS general substrate transporter"/>
    <property type="match status" value="1"/>
</dbReference>
<comment type="subcellular location">
    <subcellularLocation>
        <location evidence="1">Membrane</location>
        <topology evidence="1">Multi-pass membrane protein</topology>
    </subcellularLocation>
</comment>
<gene>
    <name evidence="7" type="ORF">E0L32_000829</name>
</gene>
<feature type="transmembrane region" description="Helical" evidence="6">
    <location>
        <begin position="39"/>
        <end position="58"/>
    </location>
</feature>
<feature type="transmembrane region" description="Helical" evidence="6">
    <location>
        <begin position="322"/>
        <end position="341"/>
    </location>
</feature>
<feature type="transmembrane region" description="Helical" evidence="6">
    <location>
        <begin position="230"/>
        <end position="251"/>
    </location>
</feature>
<dbReference type="Proteomes" id="UP000319257">
    <property type="component" value="Unassembled WGS sequence"/>
</dbReference>
<feature type="region of interest" description="Disordered" evidence="5">
    <location>
        <begin position="478"/>
        <end position="501"/>
    </location>
</feature>
<accession>A0A507ARM3</accession>
<dbReference type="PANTHER" id="PTHR23507:SF1">
    <property type="entry name" value="FI18259P1-RELATED"/>
    <property type="match status" value="1"/>
</dbReference>
<keyword evidence="3 6" id="KW-1133">Transmembrane helix</keyword>
<keyword evidence="4 6" id="KW-0472">Membrane</keyword>
<feature type="transmembrane region" description="Helical" evidence="6">
    <location>
        <begin position="133"/>
        <end position="151"/>
    </location>
</feature>
<dbReference type="RefSeq" id="XP_030994363.1">
    <property type="nucleotide sequence ID" value="XM_031143140.1"/>
</dbReference>
<feature type="transmembrane region" description="Helical" evidence="6">
    <location>
        <begin position="163"/>
        <end position="184"/>
    </location>
</feature>
<dbReference type="InterPro" id="IPR036259">
    <property type="entry name" value="MFS_trans_sf"/>
</dbReference>
<evidence type="ECO:0000256" key="5">
    <source>
        <dbReference type="SAM" id="MobiDB-lite"/>
    </source>
</evidence>
<dbReference type="GeneID" id="41968276"/>
<protein>
    <submittedName>
        <fullName evidence="7">Uncharacterized protein</fullName>
    </submittedName>
</protein>
<feature type="transmembrane region" description="Helical" evidence="6">
    <location>
        <begin position="412"/>
        <end position="430"/>
    </location>
</feature>
<evidence type="ECO:0000313" key="8">
    <source>
        <dbReference type="Proteomes" id="UP000319257"/>
    </source>
</evidence>
<feature type="transmembrane region" description="Helical" evidence="6">
    <location>
        <begin position="103"/>
        <end position="126"/>
    </location>
</feature>
<feature type="transmembrane region" description="Helical" evidence="6">
    <location>
        <begin position="378"/>
        <end position="400"/>
    </location>
</feature>
<dbReference type="EMBL" id="SKBQ01000003">
    <property type="protein sequence ID" value="TPX12652.1"/>
    <property type="molecule type" value="Genomic_DNA"/>
</dbReference>
<feature type="transmembrane region" description="Helical" evidence="6">
    <location>
        <begin position="450"/>
        <end position="470"/>
    </location>
</feature>
<feature type="transmembrane region" description="Helical" evidence="6">
    <location>
        <begin position="204"/>
        <end position="224"/>
    </location>
</feature>
<evidence type="ECO:0000256" key="3">
    <source>
        <dbReference type="ARBA" id="ARBA00022989"/>
    </source>
</evidence>
<dbReference type="AlphaFoldDB" id="A0A507ARM3"/>
<keyword evidence="8" id="KW-1185">Reference proteome</keyword>